<proteinExistence type="inferred from homology"/>
<feature type="transmembrane region" description="Helical" evidence="7">
    <location>
        <begin position="213"/>
        <end position="230"/>
    </location>
</feature>
<protein>
    <submittedName>
        <fullName evidence="9">Putative DMT superfamily transporter inner membrane protein</fullName>
    </submittedName>
</protein>
<feature type="transmembrane region" description="Helical" evidence="7">
    <location>
        <begin position="35"/>
        <end position="52"/>
    </location>
</feature>
<gene>
    <name evidence="9" type="ORF">NCTC13150_01921</name>
</gene>
<evidence type="ECO:0000256" key="6">
    <source>
        <dbReference type="ARBA" id="ARBA00023136"/>
    </source>
</evidence>
<evidence type="ECO:0000256" key="1">
    <source>
        <dbReference type="ARBA" id="ARBA00004651"/>
    </source>
</evidence>
<evidence type="ECO:0000256" key="3">
    <source>
        <dbReference type="ARBA" id="ARBA00022475"/>
    </source>
</evidence>
<evidence type="ECO:0000259" key="8">
    <source>
        <dbReference type="Pfam" id="PF00892"/>
    </source>
</evidence>
<feature type="transmembrane region" description="Helical" evidence="7">
    <location>
        <begin position="9"/>
        <end position="29"/>
    </location>
</feature>
<dbReference type="Gene3D" id="1.10.3730.20">
    <property type="match status" value="1"/>
</dbReference>
<dbReference type="EMBL" id="CAACYI010000001">
    <property type="protein sequence ID" value="VFB17334.1"/>
    <property type="molecule type" value="Genomic_DNA"/>
</dbReference>
<evidence type="ECO:0000313" key="10">
    <source>
        <dbReference type="Proteomes" id="UP000377798"/>
    </source>
</evidence>
<sequence>MSKMLKADLSLLFVALTWGLSYYLVDIVMEDLGVYGQNVYRFFIAFAFALALGRGRMAPLRGDILKHSFIMGAILSCVYFGSTMGVKYTSLSNTAFLCSLMVIFTPLFATLYYGKAPSKRTIFCVIVSFIGIAFLTLGEDFKIQMSTLKGDLVSILAAVAYANHLLYTERTVRKSPQDAFSLSAYQFLFVGLINLVLMMIFEKPGIPRTGFTWFALIFLSVFCTGLAFILQTLAQRHTTASHVGVIFSLEPVFASIFAYILLGEVLLPRAYFGAFLMLASVILMEMPGKKEKLGSPDPDGEEKPI</sequence>
<feature type="transmembrane region" description="Helical" evidence="7">
    <location>
        <begin position="64"/>
        <end position="82"/>
    </location>
</feature>
<evidence type="ECO:0000256" key="5">
    <source>
        <dbReference type="ARBA" id="ARBA00022989"/>
    </source>
</evidence>
<dbReference type="AlphaFoldDB" id="A0A8H2M6L5"/>
<dbReference type="PANTHER" id="PTHR42920:SF5">
    <property type="entry name" value="EAMA DOMAIN-CONTAINING PROTEIN"/>
    <property type="match status" value="1"/>
</dbReference>
<feature type="domain" description="EamA" evidence="8">
    <location>
        <begin position="149"/>
        <end position="284"/>
    </location>
</feature>
<comment type="similarity">
    <text evidence="2">Belongs to the EamA transporter family.</text>
</comment>
<feature type="transmembrane region" description="Helical" evidence="7">
    <location>
        <begin position="150"/>
        <end position="167"/>
    </location>
</feature>
<accession>A0A8H2M6L5</accession>
<evidence type="ECO:0000256" key="7">
    <source>
        <dbReference type="SAM" id="Phobius"/>
    </source>
</evidence>
<dbReference type="PANTHER" id="PTHR42920">
    <property type="entry name" value="OS03G0707200 PROTEIN-RELATED"/>
    <property type="match status" value="1"/>
</dbReference>
<keyword evidence="6 7" id="KW-0472">Membrane</keyword>
<feature type="transmembrane region" description="Helical" evidence="7">
    <location>
        <begin position="94"/>
        <end position="114"/>
    </location>
</feature>
<dbReference type="GO" id="GO:0005886">
    <property type="term" value="C:plasma membrane"/>
    <property type="evidence" value="ECO:0007669"/>
    <property type="project" value="UniProtKB-SubCell"/>
</dbReference>
<keyword evidence="10" id="KW-1185">Reference proteome</keyword>
<feature type="domain" description="EamA" evidence="8">
    <location>
        <begin position="6"/>
        <end position="136"/>
    </location>
</feature>
<dbReference type="InterPro" id="IPR037185">
    <property type="entry name" value="EmrE-like"/>
</dbReference>
<dbReference type="Pfam" id="PF00892">
    <property type="entry name" value="EamA"/>
    <property type="match status" value="2"/>
</dbReference>
<dbReference type="InterPro" id="IPR000620">
    <property type="entry name" value="EamA_dom"/>
</dbReference>
<feature type="transmembrane region" description="Helical" evidence="7">
    <location>
        <begin position="242"/>
        <end position="262"/>
    </location>
</feature>
<keyword evidence="5 7" id="KW-1133">Transmembrane helix</keyword>
<feature type="transmembrane region" description="Helical" evidence="7">
    <location>
        <begin position="268"/>
        <end position="286"/>
    </location>
</feature>
<dbReference type="InterPro" id="IPR051258">
    <property type="entry name" value="Diverse_Substrate_Transporter"/>
</dbReference>
<organism evidence="9 10">
    <name type="scientific">Urinicoccus massiliensis</name>
    <dbReference type="NCBI Taxonomy" id="1723382"/>
    <lineage>
        <taxon>Bacteria</taxon>
        <taxon>Bacillati</taxon>
        <taxon>Bacillota</taxon>
        <taxon>Tissierellia</taxon>
        <taxon>Tissierellales</taxon>
        <taxon>Peptoniphilaceae</taxon>
        <taxon>Urinicoccus</taxon>
    </lineage>
</organism>
<comment type="caution">
    <text evidence="9">The sequence shown here is derived from an EMBL/GenBank/DDBJ whole genome shotgun (WGS) entry which is preliminary data.</text>
</comment>
<evidence type="ECO:0000313" key="9">
    <source>
        <dbReference type="EMBL" id="VFB17334.1"/>
    </source>
</evidence>
<name>A0A8H2M6L5_9FIRM</name>
<dbReference type="RefSeq" id="WP_131749888.1">
    <property type="nucleotide sequence ID" value="NZ_CAACYI010000001.1"/>
</dbReference>
<comment type="subcellular location">
    <subcellularLocation>
        <location evidence="1">Cell membrane</location>
        <topology evidence="1">Multi-pass membrane protein</topology>
    </subcellularLocation>
</comment>
<feature type="transmembrane region" description="Helical" evidence="7">
    <location>
        <begin position="179"/>
        <end position="201"/>
    </location>
</feature>
<dbReference type="SUPFAM" id="SSF103481">
    <property type="entry name" value="Multidrug resistance efflux transporter EmrE"/>
    <property type="match status" value="2"/>
</dbReference>
<reference evidence="9 10" key="1">
    <citation type="submission" date="2019-02" db="EMBL/GenBank/DDBJ databases">
        <authorList>
            <consortium name="Pathogen Informatics"/>
        </authorList>
    </citation>
    <scope>NUCLEOTIDE SEQUENCE [LARGE SCALE GENOMIC DNA]</scope>
    <source>
        <strain evidence="9 10">3012STDY7089603</strain>
    </source>
</reference>
<feature type="transmembrane region" description="Helical" evidence="7">
    <location>
        <begin position="121"/>
        <end position="138"/>
    </location>
</feature>
<evidence type="ECO:0000256" key="2">
    <source>
        <dbReference type="ARBA" id="ARBA00007362"/>
    </source>
</evidence>
<keyword evidence="4 7" id="KW-0812">Transmembrane</keyword>
<dbReference type="Proteomes" id="UP000377798">
    <property type="component" value="Unassembled WGS sequence"/>
</dbReference>
<evidence type="ECO:0000256" key="4">
    <source>
        <dbReference type="ARBA" id="ARBA00022692"/>
    </source>
</evidence>
<keyword evidence="3" id="KW-1003">Cell membrane</keyword>